<evidence type="ECO:0000256" key="5">
    <source>
        <dbReference type="HAMAP-Rule" id="MF_01080"/>
    </source>
</evidence>
<dbReference type="InterPro" id="IPR014780">
    <property type="entry name" value="tRNA_psdUridine_synth_TruB"/>
</dbReference>
<feature type="domain" description="tRNA pseudouridylate synthase B C-terminal" evidence="7">
    <location>
        <begin position="172"/>
        <end position="229"/>
    </location>
</feature>
<dbReference type="HAMAP" id="MF_01080">
    <property type="entry name" value="TruB_bact"/>
    <property type="match status" value="1"/>
</dbReference>
<dbReference type="CDD" id="cd02573">
    <property type="entry name" value="PseudoU_synth_EcTruB"/>
    <property type="match status" value="1"/>
</dbReference>
<dbReference type="GO" id="GO:0160148">
    <property type="term" value="F:tRNA pseudouridine(55) synthase activity"/>
    <property type="evidence" value="ECO:0007669"/>
    <property type="project" value="UniProtKB-EC"/>
</dbReference>
<name>A0AAU9EF18_9FIRM</name>
<organism evidence="8 9">
    <name type="scientific">Helicovermis profundi</name>
    <dbReference type="NCBI Taxonomy" id="3065157"/>
    <lineage>
        <taxon>Bacteria</taxon>
        <taxon>Bacillati</taxon>
        <taxon>Bacillota</taxon>
        <taxon>Clostridia</taxon>
        <taxon>Helicovermis</taxon>
    </lineage>
</organism>
<evidence type="ECO:0000259" key="7">
    <source>
        <dbReference type="Pfam" id="PF16198"/>
    </source>
</evidence>
<evidence type="ECO:0000259" key="6">
    <source>
        <dbReference type="Pfam" id="PF01509"/>
    </source>
</evidence>
<dbReference type="EC" id="5.4.99.25" evidence="5"/>
<keyword evidence="9" id="KW-1185">Reference proteome</keyword>
<dbReference type="AlphaFoldDB" id="A0AAU9EF18"/>
<dbReference type="KEGG" id="hprf:HLPR_16580"/>
<comment type="function">
    <text evidence="5">Responsible for synthesis of pseudouridine from uracil-55 in the psi GC loop of transfer RNAs.</text>
</comment>
<dbReference type="Proteomes" id="UP001321786">
    <property type="component" value="Chromosome"/>
</dbReference>
<feature type="domain" description="Pseudouridine synthase II N-terminal" evidence="6">
    <location>
        <begin position="24"/>
        <end position="171"/>
    </location>
</feature>
<evidence type="ECO:0000256" key="3">
    <source>
        <dbReference type="ARBA" id="ARBA00022694"/>
    </source>
</evidence>
<comment type="similarity">
    <text evidence="2 5">Belongs to the pseudouridine synthase TruB family. Type 1 subfamily.</text>
</comment>
<dbReference type="Pfam" id="PF16198">
    <property type="entry name" value="TruB_C_2"/>
    <property type="match status" value="1"/>
</dbReference>
<dbReference type="SUPFAM" id="SSF55120">
    <property type="entry name" value="Pseudouridine synthase"/>
    <property type="match status" value="1"/>
</dbReference>
<dbReference type="InterPro" id="IPR020103">
    <property type="entry name" value="PsdUridine_synth_cat_dom_sf"/>
</dbReference>
<dbReference type="GO" id="GO:0003723">
    <property type="term" value="F:RNA binding"/>
    <property type="evidence" value="ECO:0007669"/>
    <property type="project" value="InterPro"/>
</dbReference>
<sequence length="303" mass="34468">MKDGVINFYKPQNMTSHDVVAIVRKKLKIKRVGHTGTLDPMAEGVLPICIGRATKIAEYLVQDKKKYRCEISLGITTDTQDKWGKELIKRDVNVTSVEMTSCIKSFIGEIEQIPPMYSALKHKGKKLYELAREGITVERKPRKRTIFNIDIISIDEKTASFDVECSKGTYIRTLCYDIGEKLGCGAHMSALTRISSGNFTIENVVTIEAFKEMTYEQIDKLIVTADNAVSNFKKIYIKNEVLKQVLNGVKFNLLDFQINNNENSKYIESEKVLVYDSKKFLGIANYRLSDNSLKMDKLFFIGD</sequence>
<evidence type="ECO:0000256" key="2">
    <source>
        <dbReference type="ARBA" id="ARBA00005642"/>
    </source>
</evidence>
<evidence type="ECO:0000313" key="9">
    <source>
        <dbReference type="Proteomes" id="UP001321786"/>
    </source>
</evidence>
<dbReference type="RefSeq" id="WP_338534969.1">
    <property type="nucleotide sequence ID" value="NZ_AP028654.1"/>
</dbReference>
<gene>
    <name evidence="5 8" type="primary">truB</name>
    <name evidence="8" type="ORF">HLPR_16580</name>
</gene>
<dbReference type="GO" id="GO:1990481">
    <property type="term" value="P:mRNA pseudouridine synthesis"/>
    <property type="evidence" value="ECO:0007669"/>
    <property type="project" value="TreeGrafter"/>
</dbReference>
<dbReference type="EMBL" id="AP028654">
    <property type="protein sequence ID" value="BEP29327.1"/>
    <property type="molecule type" value="Genomic_DNA"/>
</dbReference>
<proteinExistence type="inferred from homology"/>
<dbReference type="InterPro" id="IPR002501">
    <property type="entry name" value="PsdUridine_synth_N"/>
</dbReference>
<dbReference type="GO" id="GO:0031119">
    <property type="term" value="P:tRNA pseudouridine synthesis"/>
    <property type="evidence" value="ECO:0007669"/>
    <property type="project" value="UniProtKB-UniRule"/>
</dbReference>
<dbReference type="Gene3D" id="3.30.2350.10">
    <property type="entry name" value="Pseudouridine synthase"/>
    <property type="match status" value="1"/>
</dbReference>
<keyword evidence="3 5" id="KW-0819">tRNA processing</keyword>
<evidence type="ECO:0000256" key="4">
    <source>
        <dbReference type="ARBA" id="ARBA00023235"/>
    </source>
</evidence>
<dbReference type="PANTHER" id="PTHR13767">
    <property type="entry name" value="TRNA-PSEUDOURIDINE SYNTHASE"/>
    <property type="match status" value="1"/>
</dbReference>
<dbReference type="NCBIfam" id="TIGR00431">
    <property type="entry name" value="TruB"/>
    <property type="match status" value="1"/>
</dbReference>
<dbReference type="FunFam" id="3.30.2350.10:FF:000011">
    <property type="entry name" value="tRNA pseudouridine synthase B"/>
    <property type="match status" value="1"/>
</dbReference>
<dbReference type="InterPro" id="IPR032819">
    <property type="entry name" value="TruB_C"/>
</dbReference>
<keyword evidence="4 5" id="KW-0413">Isomerase</keyword>
<evidence type="ECO:0000256" key="1">
    <source>
        <dbReference type="ARBA" id="ARBA00000385"/>
    </source>
</evidence>
<dbReference type="Pfam" id="PF01509">
    <property type="entry name" value="TruB_N"/>
    <property type="match status" value="1"/>
</dbReference>
<protein>
    <recommendedName>
        <fullName evidence="5">tRNA pseudouridine synthase B</fullName>
        <ecNumber evidence="5">5.4.99.25</ecNumber>
    </recommendedName>
    <alternativeName>
        <fullName evidence="5">tRNA pseudouridine(55) synthase</fullName>
        <shortName evidence="5">Psi55 synthase</shortName>
    </alternativeName>
    <alternativeName>
        <fullName evidence="5">tRNA pseudouridylate synthase</fullName>
    </alternativeName>
    <alternativeName>
        <fullName evidence="5">tRNA-uridine isomerase</fullName>
    </alternativeName>
</protein>
<feature type="active site" description="Nucleophile" evidence="5">
    <location>
        <position position="39"/>
    </location>
</feature>
<comment type="catalytic activity">
    <reaction evidence="1 5">
        <text>uridine(55) in tRNA = pseudouridine(55) in tRNA</text>
        <dbReference type="Rhea" id="RHEA:42532"/>
        <dbReference type="Rhea" id="RHEA-COMP:10101"/>
        <dbReference type="Rhea" id="RHEA-COMP:10102"/>
        <dbReference type="ChEBI" id="CHEBI:65314"/>
        <dbReference type="ChEBI" id="CHEBI:65315"/>
        <dbReference type="EC" id="5.4.99.25"/>
    </reaction>
</comment>
<evidence type="ECO:0000313" key="8">
    <source>
        <dbReference type="EMBL" id="BEP29327.1"/>
    </source>
</evidence>
<dbReference type="PANTHER" id="PTHR13767:SF2">
    <property type="entry name" value="PSEUDOURIDYLATE SYNTHASE TRUB1"/>
    <property type="match status" value="1"/>
</dbReference>
<accession>A0AAU9EF18</accession>
<reference evidence="8 9" key="1">
    <citation type="submission" date="2023-08" db="EMBL/GenBank/DDBJ databases">
        <title>Helicovermis profunda gen. nov., sp. nov., a novel mesophilic, fermentative bacterium within the Bacillota from a deep-sea hydrothermal vent chimney.</title>
        <authorList>
            <person name="Miyazaki U."/>
            <person name="Mizutani D."/>
            <person name="Hashimoto Y."/>
            <person name="Tame A."/>
            <person name="Sawayama S."/>
            <person name="Miyazaki J."/>
            <person name="Takai K."/>
            <person name="Nakagawa S."/>
        </authorList>
    </citation>
    <scope>NUCLEOTIDE SEQUENCE [LARGE SCALE GENOMIC DNA]</scope>
    <source>
        <strain evidence="8 9">S502</strain>
    </source>
</reference>